<name>A0A1E5L679_9FIRM</name>
<evidence type="ECO:0000256" key="5">
    <source>
        <dbReference type="ARBA" id="ARBA00023163"/>
    </source>
</evidence>
<dbReference type="GO" id="GO:0003723">
    <property type="term" value="F:RNA binding"/>
    <property type="evidence" value="ECO:0007669"/>
    <property type="project" value="UniProtKB-UniRule"/>
</dbReference>
<dbReference type="OrthoDB" id="9811381at2"/>
<evidence type="ECO:0000313" key="8">
    <source>
        <dbReference type="EMBL" id="OEH85662.1"/>
    </source>
</evidence>
<dbReference type="InterPro" id="IPR035926">
    <property type="entry name" value="NusB-like_sf"/>
</dbReference>
<proteinExistence type="inferred from homology"/>
<dbReference type="Proteomes" id="UP000095255">
    <property type="component" value="Unassembled WGS sequence"/>
</dbReference>
<accession>A0A1E5L679</accession>
<comment type="function">
    <text evidence="6">Involved in transcription antitermination. Required for transcription of ribosomal RNA (rRNA) genes. Binds specifically to the boxA antiterminator sequence of the ribosomal RNA (rrn) operons.</text>
</comment>
<feature type="domain" description="NusB/RsmB/TIM44" evidence="7">
    <location>
        <begin position="4"/>
        <end position="128"/>
    </location>
</feature>
<keyword evidence="4 6" id="KW-0805">Transcription regulation</keyword>
<evidence type="ECO:0000259" key="7">
    <source>
        <dbReference type="Pfam" id="PF01029"/>
    </source>
</evidence>
<reference evidence="8 9" key="1">
    <citation type="submission" date="2016-09" db="EMBL/GenBank/DDBJ databases">
        <title>Desulfuribacillus arsenicus sp. nov., an obligately anaerobic, dissimilatory arsenic- and antimonate-reducing bacterium isolated from anoxic sediments.</title>
        <authorList>
            <person name="Abin C.A."/>
            <person name="Hollibaugh J.T."/>
        </authorList>
    </citation>
    <scope>NUCLEOTIDE SEQUENCE [LARGE SCALE GENOMIC DNA]</scope>
    <source>
        <strain evidence="8 9">MLFW-2</strain>
    </source>
</reference>
<keyword evidence="2 6" id="KW-0889">Transcription antitermination</keyword>
<evidence type="ECO:0000313" key="9">
    <source>
        <dbReference type="Proteomes" id="UP000095255"/>
    </source>
</evidence>
<dbReference type="AlphaFoldDB" id="A0A1E5L679"/>
<dbReference type="InterPro" id="IPR006027">
    <property type="entry name" value="NusB_RsmB_TIM44"/>
</dbReference>
<dbReference type="Pfam" id="PF01029">
    <property type="entry name" value="NusB"/>
    <property type="match status" value="1"/>
</dbReference>
<protein>
    <recommendedName>
        <fullName evidence="6">Transcription antitermination protein NusB</fullName>
    </recommendedName>
    <alternativeName>
        <fullName evidence="6">Antitermination factor NusB</fullName>
    </alternativeName>
</protein>
<evidence type="ECO:0000256" key="4">
    <source>
        <dbReference type="ARBA" id="ARBA00023015"/>
    </source>
</evidence>
<dbReference type="NCBIfam" id="TIGR01951">
    <property type="entry name" value="nusB"/>
    <property type="match status" value="1"/>
</dbReference>
<dbReference type="EMBL" id="MJAT01000012">
    <property type="protein sequence ID" value="OEH85662.1"/>
    <property type="molecule type" value="Genomic_DNA"/>
</dbReference>
<dbReference type="RefSeq" id="WP_069701746.1">
    <property type="nucleotide sequence ID" value="NZ_MJAT01000012.1"/>
</dbReference>
<dbReference type="PANTHER" id="PTHR11078:SF3">
    <property type="entry name" value="ANTITERMINATION NUSB DOMAIN-CONTAINING PROTEIN"/>
    <property type="match status" value="1"/>
</dbReference>
<keyword evidence="3 6" id="KW-0694">RNA-binding</keyword>
<sequence length="135" mass="15481">MIRRQAREKALQILFQIDINQGEPQDIIRERFELDEVDANHREFIAQIVTGTYENLNTIDEKIKSILKGWDLDRIGKVERSVLRLAIYELMYSDLAQSIIINEAVELAKVFSTNKSAGFINGILAKMVDKVDGNE</sequence>
<dbReference type="GO" id="GO:0031564">
    <property type="term" value="P:transcription antitermination"/>
    <property type="evidence" value="ECO:0007669"/>
    <property type="project" value="UniProtKB-KW"/>
</dbReference>
<evidence type="ECO:0000256" key="6">
    <source>
        <dbReference type="HAMAP-Rule" id="MF_00073"/>
    </source>
</evidence>
<evidence type="ECO:0000256" key="3">
    <source>
        <dbReference type="ARBA" id="ARBA00022884"/>
    </source>
</evidence>
<gene>
    <name evidence="6" type="primary">nusB</name>
    <name evidence="8" type="ORF">BHU72_02365</name>
</gene>
<dbReference type="PANTHER" id="PTHR11078">
    <property type="entry name" value="N UTILIZATION SUBSTANCE PROTEIN B-RELATED"/>
    <property type="match status" value="1"/>
</dbReference>
<comment type="caution">
    <text evidence="8">The sequence shown here is derived from an EMBL/GenBank/DDBJ whole genome shotgun (WGS) entry which is preliminary data.</text>
</comment>
<evidence type="ECO:0000256" key="2">
    <source>
        <dbReference type="ARBA" id="ARBA00022814"/>
    </source>
</evidence>
<dbReference type="STRING" id="1390249.BHU72_02365"/>
<keyword evidence="9" id="KW-1185">Reference proteome</keyword>
<keyword evidence="5 6" id="KW-0804">Transcription</keyword>
<dbReference type="Gene3D" id="1.10.940.10">
    <property type="entry name" value="NusB-like"/>
    <property type="match status" value="1"/>
</dbReference>
<dbReference type="GO" id="GO:0006353">
    <property type="term" value="P:DNA-templated transcription termination"/>
    <property type="evidence" value="ECO:0007669"/>
    <property type="project" value="UniProtKB-UniRule"/>
</dbReference>
<dbReference type="GO" id="GO:0005829">
    <property type="term" value="C:cytosol"/>
    <property type="evidence" value="ECO:0007669"/>
    <property type="project" value="TreeGrafter"/>
</dbReference>
<dbReference type="HAMAP" id="MF_00073">
    <property type="entry name" value="NusB"/>
    <property type="match status" value="1"/>
</dbReference>
<organism evidence="8 9">
    <name type="scientific">Desulfuribacillus stibiiarsenatis</name>
    <dbReference type="NCBI Taxonomy" id="1390249"/>
    <lineage>
        <taxon>Bacteria</taxon>
        <taxon>Bacillati</taxon>
        <taxon>Bacillota</taxon>
        <taxon>Desulfuribacillia</taxon>
        <taxon>Desulfuribacillales</taxon>
        <taxon>Desulfuribacillaceae</taxon>
        <taxon>Desulfuribacillus</taxon>
    </lineage>
</organism>
<evidence type="ECO:0000256" key="1">
    <source>
        <dbReference type="ARBA" id="ARBA00005952"/>
    </source>
</evidence>
<comment type="similarity">
    <text evidence="1 6">Belongs to the NusB family.</text>
</comment>
<dbReference type="InterPro" id="IPR011605">
    <property type="entry name" value="NusB_fam"/>
</dbReference>
<dbReference type="SUPFAM" id="SSF48013">
    <property type="entry name" value="NusB-like"/>
    <property type="match status" value="1"/>
</dbReference>